<organism evidence="1 2">
    <name type="scientific">Hafnia paralvei</name>
    <dbReference type="NCBI Taxonomy" id="546367"/>
    <lineage>
        <taxon>Bacteria</taxon>
        <taxon>Pseudomonadati</taxon>
        <taxon>Pseudomonadota</taxon>
        <taxon>Gammaproteobacteria</taxon>
        <taxon>Enterobacterales</taxon>
        <taxon>Hafniaceae</taxon>
        <taxon>Hafnia</taxon>
    </lineage>
</organism>
<proteinExistence type="predicted"/>
<dbReference type="RefSeq" id="WP_130959378.1">
    <property type="nucleotide sequence ID" value="NZ_SITD01000045.1"/>
</dbReference>
<accession>A0A4Q9ET45</accession>
<comment type="caution">
    <text evidence="1">The sequence shown here is derived from an EMBL/GenBank/DDBJ whole genome shotgun (WGS) entry which is preliminary data.</text>
</comment>
<reference evidence="1 2" key="1">
    <citation type="submission" date="2019-02" db="EMBL/GenBank/DDBJ databases">
        <title>Comparative genomic analysis of the Hafnia genus genomes.</title>
        <authorList>
            <person name="Zhiqiu Y."/>
            <person name="Chao Y."/>
            <person name="Yuhui D."/>
            <person name="Di H."/>
            <person name="Bin L."/>
        </authorList>
    </citation>
    <scope>NUCLEOTIDE SEQUENCE [LARGE SCALE GENOMIC DNA]</scope>
    <source>
        <strain evidence="1 2">PCM_1194</strain>
    </source>
</reference>
<evidence type="ECO:0000313" key="2">
    <source>
        <dbReference type="Proteomes" id="UP000293380"/>
    </source>
</evidence>
<name>A0A4Q9ET45_9GAMM</name>
<dbReference type="AlphaFoldDB" id="A0A4Q9ET45"/>
<sequence length="291" mass="33975">MVRVLRSDEEMIKFLGNALLQEGIHCPPHTGDKNYRYYQDRVRKHCLSLGCKEQEIENYFATVDKFHEITIPSEVDQGWFVNDIRASLWLACELFSELHEMKLGLGILELLSPDSLQPNHSVRIQNIRKVIHAWPLNSTPAEYIKNKGVEWARLIEKDDMFSDFLSLDKKVSSWLKKYLQSNISSSSEYICGEANDEIIAWCYTVYFKWKKKNSESPDTVSLFNLKFKSAWSTQKNRIKNKITKKLKPLNVHISEDTHRMLRMLALDECISNDKVVEHAIMAAYKNKRSKQ</sequence>
<dbReference type="EMBL" id="SITD01000045">
    <property type="protein sequence ID" value="TBM28582.1"/>
    <property type="molecule type" value="Genomic_DNA"/>
</dbReference>
<protein>
    <submittedName>
        <fullName evidence="1">Uncharacterized protein</fullName>
    </submittedName>
</protein>
<gene>
    <name evidence="1" type="ORF">EYY89_08195</name>
</gene>
<evidence type="ECO:0000313" key="1">
    <source>
        <dbReference type="EMBL" id="TBM28582.1"/>
    </source>
</evidence>
<dbReference type="Proteomes" id="UP000293380">
    <property type="component" value="Unassembled WGS sequence"/>
</dbReference>